<name>A0A818TZ22_9BILA</name>
<feature type="region of interest" description="Disordered" evidence="7">
    <location>
        <begin position="596"/>
        <end position="639"/>
    </location>
</feature>
<dbReference type="SUPFAM" id="SSF117839">
    <property type="entry name" value="WWE domain"/>
    <property type="match status" value="1"/>
</dbReference>
<evidence type="ECO:0000256" key="7">
    <source>
        <dbReference type="SAM" id="MobiDB-lite"/>
    </source>
</evidence>
<evidence type="ECO:0000259" key="10">
    <source>
        <dbReference type="PROSITE" id="PS51154"/>
    </source>
</evidence>
<gene>
    <name evidence="11" type="ORF">OKA104_LOCUS11348</name>
</gene>
<keyword evidence="2" id="KW-0328">Glycosyltransferase</keyword>
<feature type="region of interest" description="Disordered" evidence="7">
    <location>
        <begin position="146"/>
        <end position="196"/>
    </location>
</feature>
<dbReference type="EMBL" id="CAJOAY010000524">
    <property type="protein sequence ID" value="CAF3684325.1"/>
    <property type="molecule type" value="Genomic_DNA"/>
</dbReference>
<evidence type="ECO:0000256" key="6">
    <source>
        <dbReference type="PROSITE-ProRule" id="PRU00723"/>
    </source>
</evidence>
<evidence type="ECO:0000259" key="8">
    <source>
        <dbReference type="PROSITE" id="PS50103"/>
    </source>
</evidence>
<dbReference type="InterPro" id="IPR052056">
    <property type="entry name" value="Mono-ARTD/PARP"/>
</dbReference>
<keyword evidence="5" id="KW-0539">Nucleus</keyword>
<feature type="region of interest" description="Disordered" evidence="7">
    <location>
        <begin position="983"/>
        <end position="1003"/>
    </location>
</feature>
<comment type="subcellular location">
    <subcellularLocation>
        <location evidence="1">Nucleus</location>
    </subcellularLocation>
</comment>
<dbReference type="GO" id="GO:0005737">
    <property type="term" value="C:cytoplasm"/>
    <property type="evidence" value="ECO:0007669"/>
    <property type="project" value="TreeGrafter"/>
</dbReference>
<evidence type="ECO:0000256" key="5">
    <source>
        <dbReference type="ARBA" id="ARBA00023242"/>
    </source>
</evidence>
<dbReference type="InterPro" id="IPR000571">
    <property type="entry name" value="Znf_CCCH"/>
</dbReference>
<dbReference type="GO" id="GO:0003714">
    <property type="term" value="F:transcription corepressor activity"/>
    <property type="evidence" value="ECO:0007669"/>
    <property type="project" value="TreeGrafter"/>
</dbReference>
<dbReference type="PANTHER" id="PTHR14453">
    <property type="entry name" value="PARP/ZINC FINGER CCCH TYPE DOMAIN CONTAINING PROTEIN"/>
    <property type="match status" value="1"/>
</dbReference>
<evidence type="ECO:0000313" key="12">
    <source>
        <dbReference type="Proteomes" id="UP000663881"/>
    </source>
</evidence>
<keyword evidence="3" id="KW-0808">Transferase</keyword>
<dbReference type="Pfam" id="PF00644">
    <property type="entry name" value="PARP"/>
    <property type="match status" value="1"/>
</dbReference>
<dbReference type="PROSITE" id="PS51059">
    <property type="entry name" value="PARP_CATALYTIC"/>
    <property type="match status" value="1"/>
</dbReference>
<evidence type="ECO:0008006" key="13">
    <source>
        <dbReference type="Google" id="ProtNLM"/>
    </source>
</evidence>
<feature type="domain" description="Macro" evidence="10">
    <location>
        <begin position="1000"/>
        <end position="1175"/>
    </location>
</feature>
<dbReference type="InterPro" id="IPR012317">
    <property type="entry name" value="Poly(ADP-ribose)pol_cat_dom"/>
</dbReference>
<evidence type="ECO:0000256" key="4">
    <source>
        <dbReference type="ARBA" id="ARBA00023027"/>
    </source>
</evidence>
<dbReference type="SUPFAM" id="SSF52949">
    <property type="entry name" value="Macro domain-like"/>
    <property type="match status" value="1"/>
</dbReference>
<dbReference type="SMART" id="SM00506">
    <property type="entry name" value="A1pp"/>
    <property type="match status" value="1"/>
</dbReference>
<evidence type="ECO:0000256" key="2">
    <source>
        <dbReference type="ARBA" id="ARBA00022676"/>
    </source>
</evidence>
<dbReference type="Proteomes" id="UP000663881">
    <property type="component" value="Unassembled WGS sequence"/>
</dbReference>
<keyword evidence="6" id="KW-0479">Metal-binding</keyword>
<feature type="domain" description="PARP catalytic" evidence="9">
    <location>
        <begin position="1380"/>
        <end position="1562"/>
    </location>
</feature>
<reference evidence="11" key="1">
    <citation type="submission" date="2021-02" db="EMBL/GenBank/DDBJ databases">
        <authorList>
            <person name="Nowell W R."/>
        </authorList>
    </citation>
    <scope>NUCLEOTIDE SEQUENCE</scope>
</reference>
<dbReference type="GO" id="GO:0010629">
    <property type="term" value="P:negative regulation of gene expression"/>
    <property type="evidence" value="ECO:0007669"/>
    <property type="project" value="TreeGrafter"/>
</dbReference>
<dbReference type="InterPro" id="IPR037197">
    <property type="entry name" value="WWE_dom_sf"/>
</dbReference>
<dbReference type="PROSITE" id="PS51154">
    <property type="entry name" value="MACRO"/>
    <property type="match status" value="1"/>
</dbReference>
<keyword evidence="4" id="KW-0520">NAD</keyword>
<evidence type="ECO:0000256" key="3">
    <source>
        <dbReference type="ARBA" id="ARBA00022679"/>
    </source>
</evidence>
<accession>A0A818TZ22</accession>
<dbReference type="Pfam" id="PF01661">
    <property type="entry name" value="Macro"/>
    <property type="match status" value="1"/>
</dbReference>
<dbReference type="InterPro" id="IPR002589">
    <property type="entry name" value="Macro_dom"/>
</dbReference>
<dbReference type="Gene3D" id="3.40.220.10">
    <property type="entry name" value="Leucine Aminopeptidase, subunit E, domain 1"/>
    <property type="match status" value="1"/>
</dbReference>
<keyword evidence="6" id="KW-0863">Zinc-finger</keyword>
<evidence type="ECO:0000256" key="1">
    <source>
        <dbReference type="ARBA" id="ARBA00004123"/>
    </source>
</evidence>
<sequence length="1562" mass="178710">MNNLSDNIISVFLDKQVYVLKDVELCSAIANQGISCTVNDIRRQVQQLSPALFQVIFSNDGTATIRVDPKIEVCSDFLNNRCRTEAKTCDKLHICRHFEGGCPSPNCSFPHDFTRGYNRKIIAENHCQSINPILLVKLLRRRKFSSSRIPHTRGSRGGGGGGRGRNRGRGGRGRGHGLANQISSNTFSSRKDDPNRQVDVIFPSSNLAEQIDMEMIEMLLNLQDIKVENKFNEDENEHFRRRTIQLEHLTDVDKILATPTIHHHGIDIKFKRTNSIIDKTSFLLKTTINNADDRINEGRINLYISTLIGNGIKNKNSDLSSDSEQIILVQCYSDIDFVKIRQAHESRPSLSGKQITLTQIYECDTVEVRHNAENEPVTHTDLKFIFKSVWDQIFAFNFSTQDYAEVEFINAEAFKLWMVNHEQIQSQNDITINPIIDGVDENNDTKSNSIQAVPSNIDTCSVTSTISNDEPHQTTIKLNPDWTLIASHPKFQAEYKTFIRNQFGGEINIRGDQAIYNGTFPRHSQSLSDKGILVNKTTEFMQQFKSDKLFKLDQRQVDILQQKSAILAYNRINETDYVVATKPNDMKELKRQLFHPTNQRSKSGQIPPLMTFQTNKRSPSISSLNSDTNERFHSPSTMSTNLSNSMYPITVPDQIIMFSIERFENRLQQYLQTTFNVKTIFERNNLNEKTKGTKSCILIKMTGQMNDVQNATQELINLFSAVHKKTFEDKNDGNWTRSEEAIQVIQHHLKLADLICTCEQKPPNIVNAYFFDITNPQFGIDEQQIDDLIKDKFQSATLNYNKQSISTKLTKDWTDLEEKLRKRHDYKKHICFYKEANMMYLFGLPELVKEFREKFEQLKNTHEPQSCKINLSERQLNYLASVAKADIAKLEKQFKSDGCDISLTRLRNHREFLAPVEMHSKIKDSLEALAQIRDITFEINEPGFDVLVSKEPERLMNIVKSKCWLEKTIDTYRDYISPPKARISDVEDRTKQQSQTASAPSNVTSVTMNHSTVTISTGDLTTQNVDAIVACSTSEYLCKAITDKAGAQVQKEYGVLKASGAFPGTTSGGTLLCKNILFIPWSPDSRDENSIKSSLNTFIELAFAQANAVGCKSIAFPAVGCGKFNFDPLLIAKYMLDETRKQIKIQKSKMNILFILLADQQIVYDAFVKHLNQMVTIDLTVNQKIPTKQKDDHQTIGYDKKIVKIILISTNENHLMKCKQEIITLAQTYSIKSKLTNKQDMLDWSQETIYKYYEFCLKQRVIPTLDLANVTLELVGTKDAVHEAEKYFYELTSQTLKEERIQAVSRGVVWSVESIPNSDTWEQYSFKLNGIIEDAHLKKHPNVDFTNDKEEKCRIIFDTLEEHHGLNTRRIRRNLLNSTLPSTWEPSDQNCKRVILSPTTSEYQNVLAQFHVTMLGKYSQIVKIERIQNERWYKQYDAHRDDFKRRYPKLDERQLFHGCSPTAADQIIRECFNRSFAGVNGILYGCGVYFHAQASYSHQYAQANNPGDKTMFLARVLIGKTCKGDSKTKVPPAGHDTTTDGEHIFVVYHDAGVYADHLITYR</sequence>
<keyword evidence="6" id="KW-0862">Zinc</keyword>
<proteinExistence type="predicted"/>
<dbReference type="GO" id="GO:0008270">
    <property type="term" value="F:zinc ion binding"/>
    <property type="evidence" value="ECO:0007669"/>
    <property type="project" value="UniProtKB-KW"/>
</dbReference>
<dbReference type="PANTHER" id="PTHR14453:SF67">
    <property type="entry name" value="POLY [ADP-RIBOSE] POLYMERASE"/>
    <property type="match status" value="1"/>
</dbReference>
<comment type="caution">
    <text evidence="11">The sequence shown here is derived from an EMBL/GenBank/DDBJ whole genome shotgun (WGS) entry which is preliminary data.</text>
</comment>
<dbReference type="GO" id="GO:0003950">
    <property type="term" value="F:NAD+ poly-ADP-ribosyltransferase activity"/>
    <property type="evidence" value="ECO:0007669"/>
    <property type="project" value="InterPro"/>
</dbReference>
<dbReference type="PROSITE" id="PS50103">
    <property type="entry name" value="ZF_C3H1"/>
    <property type="match status" value="1"/>
</dbReference>
<dbReference type="Gene3D" id="3.90.228.10">
    <property type="match status" value="1"/>
</dbReference>
<protein>
    <recommendedName>
        <fullName evidence="13">Poly [ADP-ribose] polymerase</fullName>
    </recommendedName>
</protein>
<organism evidence="11 12">
    <name type="scientific">Adineta steineri</name>
    <dbReference type="NCBI Taxonomy" id="433720"/>
    <lineage>
        <taxon>Eukaryota</taxon>
        <taxon>Metazoa</taxon>
        <taxon>Spiralia</taxon>
        <taxon>Gnathifera</taxon>
        <taxon>Rotifera</taxon>
        <taxon>Eurotatoria</taxon>
        <taxon>Bdelloidea</taxon>
        <taxon>Adinetida</taxon>
        <taxon>Adinetidae</taxon>
        <taxon>Adineta</taxon>
    </lineage>
</organism>
<feature type="domain" description="C3H1-type" evidence="8">
    <location>
        <begin position="94"/>
        <end position="114"/>
    </location>
</feature>
<dbReference type="GO" id="GO:0005634">
    <property type="term" value="C:nucleus"/>
    <property type="evidence" value="ECO:0007669"/>
    <property type="project" value="UniProtKB-SubCell"/>
</dbReference>
<feature type="zinc finger region" description="C3H1-type" evidence="6">
    <location>
        <begin position="94"/>
        <end position="114"/>
    </location>
</feature>
<feature type="compositionally biased region" description="Basic residues" evidence="7">
    <location>
        <begin position="164"/>
        <end position="175"/>
    </location>
</feature>
<dbReference type="InterPro" id="IPR043472">
    <property type="entry name" value="Macro_dom-like"/>
</dbReference>
<dbReference type="SUPFAM" id="SSF56399">
    <property type="entry name" value="ADP-ribosylation"/>
    <property type="match status" value="1"/>
</dbReference>
<feature type="compositionally biased region" description="Polar residues" evidence="7">
    <location>
        <begin position="611"/>
        <end position="627"/>
    </location>
</feature>
<feature type="compositionally biased region" description="Polar residues" evidence="7">
    <location>
        <begin position="992"/>
        <end position="1003"/>
    </location>
</feature>
<evidence type="ECO:0000313" key="11">
    <source>
        <dbReference type="EMBL" id="CAF3684325.1"/>
    </source>
</evidence>
<evidence type="ECO:0000259" key="9">
    <source>
        <dbReference type="PROSITE" id="PS51059"/>
    </source>
</evidence>